<evidence type="ECO:0000313" key="3">
    <source>
        <dbReference type="Proteomes" id="UP000642107"/>
    </source>
</evidence>
<gene>
    <name evidence="2" type="ORF">IGS67_01300</name>
</gene>
<organism evidence="2 3">
    <name type="scientific">Flavimobilis rhizosphaerae</name>
    <dbReference type="NCBI Taxonomy" id="2775421"/>
    <lineage>
        <taxon>Bacteria</taxon>
        <taxon>Bacillati</taxon>
        <taxon>Actinomycetota</taxon>
        <taxon>Actinomycetes</taxon>
        <taxon>Micrococcales</taxon>
        <taxon>Jonesiaceae</taxon>
        <taxon>Flavimobilis</taxon>
    </lineage>
</organism>
<accession>A0ABR9DLX2</accession>
<evidence type="ECO:0000313" key="2">
    <source>
        <dbReference type="EMBL" id="MBD9698133.1"/>
    </source>
</evidence>
<dbReference type="PROSITE" id="PS50987">
    <property type="entry name" value="HTH_ARSR_2"/>
    <property type="match status" value="1"/>
</dbReference>
<dbReference type="InterPro" id="IPR036388">
    <property type="entry name" value="WH-like_DNA-bd_sf"/>
</dbReference>
<evidence type="ECO:0000259" key="1">
    <source>
        <dbReference type="PROSITE" id="PS50987"/>
    </source>
</evidence>
<dbReference type="RefSeq" id="WP_192277059.1">
    <property type="nucleotide sequence ID" value="NZ_JACZDF010000001.1"/>
</dbReference>
<dbReference type="Gene3D" id="1.10.10.10">
    <property type="entry name" value="Winged helix-like DNA-binding domain superfamily/Winged helix DNA-binding domain"/>
    <property type="match status" value="1"/>
</dbReference>
<keyword evidence="3" id="KW-1185">Reference proteome</keyword>
<sequence length="68" mass="6786">MTSVPLSTEPTVTGCGPGPASRAMGADVAGVVATALKALAEPLRLRMLSFIATTPADEACVCDLTLPA</sequence>
<dbReference type="EMBL" id="JACZDF010000001">
    <property type="protein sequence ID" value="MBD9698133.1"/>
    <property type="molecule type" value="Genomic_DNA"/>
</dbReference>
<protein>
    <recommendedName>
        <fullName evidence="1">HTH arsR-type domain-containing protein</fullName>
    </recommendedName>
</protein>
<reference evidence="2 3" key="1">
    <citation type="submission" date="2020-09" db="EMBL/GenBank/DDBJ databases">
        <title>Flavimobilis rhizosphaerae sp. nov., isolated from rhizosphere soil of Spartina alterniflora.</title>
        <authorList>
            <person name="Hanqin C."/>
        </authorList>
    </citation>
    <scope>NUCLEOTIDE SEQUENCE [LARGE SCALE GENOMIC DNA]</scope>
    <source>
        <strain evidence="2 3">GY 10621</strain>
    </source>
</reference>
<proteinExistence type="predicted"/>
<comment type="caution">
    <text evidence="2">The sequence shown here is derived from an EMBL/GenBank/DDBJ whole genome shotgun (WGS) entry which is preliminary data.</text>
</comment>
<feature type="domain" description="HTH arsR-type" evidence="1">
    <location>
        <begin position="24"/>
        <end position="68"/>
    </location>
</feature>
<dbReference type="InterPro" id="IPR001845">
    <property type="entry name" value="HTH_ArsR_DNA-bd_dom"/>
</dbReference>
<dbReference type="Proteomes" id="UP000642107">
    <property type="component" value="Unassembled WGS sequence"/>
</dbReference>
<name>A0ABR9DLX2_9MICO</name>